<protein>
    <submittedName>
        <fullName evidence="1">Uncharacterized protein</fullName>
    </submittedName>
</protein>
<evidence type="ECO:0000313" key="1">
    <source>
        <dbReference type="EMBL" id="KAH7945851.1"/>
    </source>
</evidence>
<dbReference type="Proteomes" id="UP000821865">
    <property type="component" value="Chromosome 6"/>
</dbReference>
<evidence type="ECO:0000313" key="2">
    <source>
        <dbReference type="Proteomes" id="UP000821865"/>
    </source>
</evidence>
<sequence>MGRCANAVGIASGRSLSFFAGTVAGLTYQLSLIGNEQGSELLMLDPPRDLLLWQLYLLPPFSYTWALIKTMEKVSEERYCTGDTIDVRDVCAYVHNSLEEGAVLLPNLRYCCANFYASNMTSVRLLPSFSFHRYCELIQVRRSSKVRRPRHHPDAGVYTAAVLTLISVDIHVFELDVGIHVFELDNSLTRFRCYVVLTFSVEPGEALAVVGLRGCGKSTLLNVLSGSTQPTSGTALIGDVPLQNLAEWEQRIGVCPSHDSVLGRLTVRQTLQLYANIRGIRPEDIDRLLEHLVLLLNLTQFVDETAESCGAVTRRKLAVAIAIIGLPPVVLMDDPATGLDLMSKRKIYRTVAQLRRLFKSAVLIVTHSVSDCVVMSDRMAVMREGRFQCLGTVNELRERLSTGTVLLVKLAPESGGDADVLKLVHTLVLKAFPDATYSGWLGRSLEYAVTLSAPWSQLVLRVRDLHSQMVNNVTHVVLTDVTLELGLLKVVKYQKPKRASTPAEDVVA</sequence>
<comment type="caution">
    <text evidence="1">The sequence shown here is derived from an EMBL/GenBank/DDBJ whole genome shotgun (WGS) entry which is preliminary data.</text>
</comment>
<organism evidence="1 2">
    <name type="scientific">Dermacentor silvarum</name>
    <name type="common">Tick</name>
    <dbReference type="NCBI Taxonomy" id="543639"/>
    <lineage>
        <taxon>Eukaryota</taxon>
        <taxon>Metazoa</taxon>
        <taxon>Ecdysozoa</taxon>
        <taxon>Arthropoda</taxon>
        <taxon>Chelicerata</taxon>
        <taxon>Arachnida</taxon>
        <taxon>Acari</taxon>
        <taxon>Parasitiformes</taxon>
        <taxon>Ixodida</taxon>
        <taxon>Ixodoidea</taxon>
        <taxon>Ixodidae</taxon>
        <taxon>Rhipicephalinae</taxon>
        <taxon>Dermacentor</taxon>
    </lineage>
</organism>
<gene>
    <name evidence="1" type="ORF">HPB49_016538</name>
</gene>
<proteinExistence type="predicted"/>
<reference evidence="1" key="1">
    <citation type="submission" date="2020-05" db="EMBL/GenBank/DDBJ databases">
        <title>Large-scale comparative analyses of tick genomes elucidate their genetic diversity and vector capacities.</title>
        <authorList>
            <person name="Jia N."/>
            <person name="Wang J."/>
            <person name="Shi W."/>
            <person name="Du L."/>
            <person name="Sun Y."/>
            <person name="Zhan W."/>
            <person name="Jiang J."/>
            <person name="Wang Q."/>
            <person name="Zhang B."/>
            <person name="Ji P."/>
            <person name="Sakyi L.B."/>
            <person name="Cui X."/>
            <person name="Yuan T."/>
            <person name="Jiang B."/>
            <person name="Yang W."/>
            <person name="Lam T.T.-Y."/>
            <person name="Chang Q."/>
            <person name="Ding S."/>
            <person name="Wang X."/>
            <person name="Zhu J."/>
            <person name="Ruan X."/>
            <person name="Zhao L."/>
            <person name="Wei J."/>
            <person name="Que T."/>
            <person name="Du C."/>
            <person name="Cheng J."/>
            <person name="Dai P."/>
            <person name="Han X."/>
            <person name="Huang E."/>
            <person name="Gao Y."/>
            <person name="Liu J."/>
            <person name="Shao H."/>
            <person name="Ye R."/>
            <person name="Li L."/>
            <person name="Wei W."/>
            <person name="Wang X."/>
            <person name="Wang C."/>
            <person name="Yang T."/>
            <person name="Huo Q."/>
            <person name="Li W."/>
            <person name="Guo W."/>
            <person name="Chen H."/>
            <person name="Zhou L."/>
            <person name="Ni X."/>
            <person name="Tian J."/>
            <person name="Zhou Y."/>
            <person name="Sheng Y."/>
            <person name="Liu T."/>
            <person name="Pan Y."/>
            <person name="Xia L."/>
            <person name="Li J."/>
            <person name="Zhao F."/>
            <person name="Cao W."/>
        </authorList>
    </citation>
    <scope>NUCLEOTIDE SEQUENCE</scope>
    <source>
        <strain evidence="1">Dsil-2018</strain>
    </source>
</reference>
<keyword evidence="2" id="KW-1185">Reference proteome</keyword>
<name>A0ACB8CLP8_DERSI</name>
<dbReference type="EMBL" id="CM023475">
    <property type="protein sequence ID" value="KAH7945851.1"/>
    <property type="molecule type" value="Genomic_DNA"/>
</dbReference>
<accession>A0ACB8CLP8</accession>